<dbReference type="InterPro" id="IPR038628">
    <property type="entry name" value="XkdM-like_sf"/>
</dbReference>
<reference evidence="1" key="2">
    <citation type="submission" date="2021-04" db="EMBL/GenBank/DDBJ databases">
        <authorList>
            <person name="Gilroy R."/>
        </authorList>
    </citation>
    <scope>NUCLEOTIDE SEQUENCE</scope>
    <source>
        <strain evidence="1">A6-441</strain>
    </source>
</reference>
<dbReference type="EMBL" id="JAHLFN010000076">
    <property type="protein sequence ID" value="MBU3843085.1"/>
    <property type="molecule type" value="Genomic_DNA"/>
</dbReference>
<dbReference type="SUPFAM" id="SSF69279">
    <property type="entry name" value="Phage tail proteins"/>
    <property type="match status" value="1"/>
</dbReference>
<evidence type="ECO:0000313" key="1">
    <source>
        <dbReference type="EMBL" id="MBU3843085.1"/>
    </source>
</evidence>
<comment type="caution">
    <text evidence="1">The sequence shown here is derived from an EMBL/GenBank/DDBJ whole genome shotgun (WGS) entry which is preliminary data.</text>
</comment>
<name>A0A9E2NXU1_9FUSO</name>
<proteinExistence type="predicted"/>
<dbReference type="Proteomes" id="UP000724657">
    <property type="component" value="Unassembled WGS sequence"/>
</dbReference>
<dbReference type="Gene3D" id="2.30.110.40">
    <property type="entry name" value="Phage tail tube protein"/>
    <property type="match status" value="1"/>
</dbReference>
<dbReference type="Pfam" id="PF09393">
    <property type="entry name" value="DUF2001"/>
    <property type="match status" value="1"/>
</dbReference>
<reference evidence="1" key="1">
    <citation type="journal article" date="2021" name="PeerJ">
        <title>Extensive microbial diversity within the chicken gut microbiome revealed by metagenomics and culture.</title>
        <authorList>
            <person name="Gilroy R."/>
            <person name="Ravi A."/>
            <person name="Getino M."/>
            <person name="Pursley I."/>
            <person name="Horton D.L."/>
            <person name="Alikhan N.F."/>
            <person name="Baker D."/>
            <person name="Gharbi K."/>
            <person name="Hall N."/>
            <person name="Watson M."/>
            <person name="Adriaenssens E.M."/>
            <person name="Foster-Nyarko E."/>
            <person name="Jarju S."/>
            <person name="Secka A."/>
            <person name="Antonio M."/>
            <person name="Oren A."/>
            <person name="Chaudhuri R.R."/>
            <person name="La Ragione R."/>
            <person name="Hildebrand F."/>
            <person name="Pallen M.J."/>
        </authorList>
    </citation>
    <scope>NUCLEOTIDE SEQUENCE</scope>
    <source>
        <strain evidence="1">A6-441</strain>
    </source>
</reference>
<gene>
    <name evidence="1" type="ORF">IAA47_08930</name>
</gene>
<organism evidence="1 2">
    <name type="scientific">Candidatus Fusobacterium pullicola</name>
    <dbReference type="NCBI Taxonomy" id="2838601"/>
    <lineage>
        <taxon>Bacteria</taxon>
        <taxon>Fusobacteriati</taxon>
        <taxon>Fusobacteriota</taxon>
        <taxon>Fusobacteriia</taxon>
        <taxon>Fusobacteriales</taxon>
        <taxon>Fusobacteriaceae</taxon>
        <taxon>Fusobacterium</taxon>
    </lineage>
</organism>
<protein>
    <submittedName>
        <fullName evidence="1">Phage tail tube protein</fullName>
    </submittedName>
</protein>
<sequence>MPEGKLTMLSKDAIAGVFGECYATIDGTRYNFMTAIKFEAKYTKNKSKLPILGRVNKGNKATSAEGTGTMTMHYNTSVMREILEKYQNTGEDLYFDIEVANEDPNSAAGRQAVLIQGCNLDGGVIGQFDANGEYLEEEVSFTFEKWVLNKKFNILDGMV</sequence>
<dbReference type="InterPro" id="IPR018989">
    <property type="entry name" value="DUF2001"/>
</dbReference>
<dbReference type="AlphaFoldDB" id="A0A9E2NXU1"/>
<accession>A0A9E2NXU1</accession>
<evidence type="ECO:0000313" key="2">
    <source>
        <dbReference type="Proteomes" id="UP000724657"/>
    </source>
</evidence>